<evidence type="ECO:0000256" key="1">
    <source>
        <dbReference type="ARBA" id="ARBA00000085"/>
    </source>
</evidence>
<dbReference type="Pfam" id="PF02518">
    <property type="entry name" value="HATPase_c"/>
    <property type="match status" value="1"/>
</dbReference>
<gene>
    <name evidence="12" type="ORF">WMW72_09315</name>
</gene>
<dbReference type="EC" id="2.7.13.3" evidence="2"/>
<keyword evidence="7" id="KW-0067">ATP-binding</keyword>
<dbReference type="InterPro" id="IPR036097">
    <property type="entry name" value="HisK_dim/P_sf"/>
</dbReference>
<dbReference type="Gene3D" id="3.30.565.10">
    <property type="entry name" value="Histidine kinase-like ATPase, C-terminal domain"/>
    <property type="match status" value="1"/>
</dbReference>
<evidence type="ECO:0000259" key="11">
    <source>
        <dbReference type="PROSITE" id="PS50113"/>
    </source>
</evidence>
<dbReference type="SMART" id="SM00091">
    <property type="entry name" value="PAS"/>
    <property type="match status" value="3"/>
</dbReference>
<dbReference type="Proteomes" id="UP001469365">
    <property type="component" value="Unassembled WGS sequence"/>
</dbReference>
<dbReference type="PROSITE" id="PS50109">
    <property type="entry name" value="HIS_KIN"/>
    <property type="match status" value="1"/>
</dbReference>
<dbReference type="SUPFAM" id="SSF47384">
    <property type="entry name" value="Homodimeric domain of signal transducing histidine kinase"/>
    <property type="match status" value="1"/>
</dbReference>
<evidence type="ECO:0000313" key="12">
    <source>
        <dbReference type="EMBL" id="MEK8128100.1"/>
    </source>
</evidence>
<dbReference type="InterPro" id="IPR000700">
    <property type="entry name" value="PAS-assoc_C"/>
</dbReference>
<proteinExistence type="predicted"/>
<dbReference type="InterPro" id="IPR003661">
    <property type="entry name" value="HisK_dim/P_dom"/>
</dbReference>
<dbReference type="SUPFAM" id="SSF55785">
    <property type="entry name" value="PYP-like sensor domain (PAS domain)"/>
    <property type="match status" value="3"/>
</dbReference>
<dbReference type="InterPro" id="IPR036890">
    <property type="entry name" value="HATPase_C_sf"/>
</dbReference>
<dbReference type="PANTHER" id="PTHR43065:SF34">
    <property type="entry name" value="SPORULATION KINASE A"/>
    <property type="match status" value="1"/>
</dbReference>
<name>A0ABU9DJ59_9BACL</name>
<reference evidence="12 13" key="1">
    <citation type="submission" date="2024-04" db="EMBL/GenBank/DDBJ databases">
        <title>draft genome sequnece of Paenibacillus filicis.</title>
        <authorList>
            <person name="Kim D.-U."/>
        </authorList>
    </citation>
    <scope>NUCLEOTIDE SEQUENCE [LARGE SCALE GENOMIC DNA]</scope>
    <source>
        <strain evidence="12 13">KACC14197</strain>
    </source>
</reference>
<evidence type="ECO:0000313" key="13">
    <source>
        <dbReference type="Proteomes" id="UP001469365"/>
    </source>
</evidence>
<evidence type="ECO:0000256" key="4">
    <source>
        <dbReference type="ARBA" id="ARBA00022679"/>
    </source>
</evidence>
<feature type="domain" description="PAC" evidence="11">
    <location>
        <begin position="342"/>
        <end position="394"/>
    </location>
</feature>
<dbReference type="PROSITE" id="PS50112">
    <property type="entry name" value="PAS"/>
    <property type="match status" value="3"/>
</dbReference>
<evidence type="ECO:0000256" key="3">
    <source>
        <dbReference type="ARBA" id="ARBA00022553"/>
    </source>
</evidence>
<dbReference type="Pfam" id="PF08447">
    <property type="entry name" value="PAS_3"/>
    <property type="match status" value="1"/>
</dbReference>
<dbReference type="EMBL" id="JBBPCC010000004">
    <property type="protein sequence ID" value="MEK8128100.1"/>
    <property type="molecule type" value="Genomic_DNA"/>
</dbReference>
<keyword evidence="5" id="KW-0547">Nucleotide-binding</keyword>
<dbReference type="InterPro" id="IPR005467">
    <property type="entry name" value="His_kinase_dom"/>
</dbReference>
<keyword evidence="13" id="KW-1185">Reference proteome</keyword>
<dbReference type="CDD" id="cd00130">
    <property type="entry name" value="PAS"/>
    <property type="match status" value="3"/>
</dbReference>
<dbReference type="InterPro" id="IPR013655">
    <property type="entry name" value="PAS_fold_3"/>
</dbReference>
<dbReference type="InterPro" id="IPR035965">
    <property type="entry name" value="PAS-like_dom_sf"/>
</dbReference>
<dbReference type="InterPro" id="IPR004358">
    <property type="entry name" value="Sig_transdc_His_kin-like_C"/>
</dbReference>
<sequence length="611" mass="68976">MNDRMRSELIPERLLREKSVSLEAVLQELALKHFTSSHAGALLLDTECNLVMAGDSLSNQLGYEPEELRTMNLQALLHPSDLLIGMHHLSQLLSGQLARYEAEMRWIRADGTAIWMNVTAYGLFGKKHAPSFLFMQTQDITERKALEEQSRAALFQMSSLMEMVNDAYVMFNREGDFVYVNRCAEKLLNHNRDELLGHNLHTVMPEWINSGFYKHCMRSLEDASPLFFPYYFPMMGKWVDVSCYPSKVGLSIFMRDISLIREQEEALRAVKQQLNSMIEHTADNISILDTEFRLVRVNRAFLKTYGYSEKELLGAPPPHIPDQLWIEAELLFRQGLQGKQISDFETRRLRKDGTILEMSLTISPVVGSDNEITGICIIGRDITERKKTEELLRNSEKLSVAGQLAAGVAHEIRNPLTALKGFTQFMKAGAQYKDHYLDIMISELDRIEQIINELLILAKPQAVTFQKRPLSPILHHVLSLLESQANMSGIEFHTRIGDDLPDVHCEENHLKQVFINILKNAMEAMHAGGRIDISAVQSGPHTVFITLADNGPGIPAEVLSRLGEPFFTTKPSGSGLGLMISQKIMAEHNGRLHIESELGKGTLVQITFPVS</sequence>
<dbReference type="PRINTS" id="PR00344">
    <property type="entry name" value="BCTRLSENSOR"/>
</dbReference>
<dbReference type="PROSITE" id="PS50113">
    <property type="entry name" value="PAC"/>
    <property type="match status" value="2"/>
</dbReference>
<dbReference type="RefSeq" id="WP_341415159.1">
    <property type="nucleotide sequence ID" value="NZ_JBBPCC010000004.1"/>
</dbReference>
<keyword evidence="8" id="KW-0902">Two-component regulatory system</keyword>
<dbReference type="CDD" id="cd00075">
    <property type="entry name" value="HATPase"/>
    <property type="match status" value="1"/>
</dbReference>
<comment type="catalytic activity">
    <reaction evidence="1">
        <text>ATP + protein L-histidine = ADP + protein N-phospho-L-histidine.</text>
        <dbReference type="EC" id="2.7.13.3"/>
    </reaction>
</comment>
<organism evidence="12 13">
    <name type="scientific">Paenibacillus filicis</name>
    <dbReference type="NCBI Taxonomy" id="669464"/>
    <lineage>
        <taxon>Bacteria</taxon>
        <taxon>Bacillati</taxon>
        <taxon>Bacillota</taxon>
        <taxon>Bacilli</taxon>
        <taxon>Bacillales</taxon>
        <taxon>Paenibacillaceae</taxon>
        <taxon>Paenibacillus</taxon>
    </lineage>
</organism>
<dbReference type="InterPro" id="IPR000014">
    <property type="entry name" value="PAS"/>
</dbReference>
<evidence type="ECO:0000256" key="6">
    <source>
        <dbReference type="ARBA" id="ARBA00022777"/>
    </source>
</evidence>
<keyword evidence="4" id="KW-0808">Transferase</keyword>
<dbReference type="InterPro" id="IPR001610">
    <property type="entry name" value="PAC"/>
</dbReference>
<feature type="domain" description="Histidine kinase" evidence="9">
    <location>
        <begin position="407"/>
        <end position="611"/>
    </location>
</feature>
<dbReference type="CDD" id="cd00082">
    <property type="entry name" value="HisKA"/>
    <property type="match status" value="1"/>
</dbReference>
<dbReference type="Gene3D" id="1.10.287.130">
    <property type="match status" value="1"/>
</dbReference>
<dbReference type="Gene3D" id="3.30.450.20">
    <property type="entry name" value="PAS domain"/>
    <property type="match status" value="3"/>
</dbReference>
<feature type="domain" description="PAS" evidence="10">
    <location>
        <begin position="153"/>
        <end position="206"/>
    </location>
</feature>
<feature type="domain" description="PAS" evidence="10">
    <location>
        <begin position="270"/>
        <end position="314"/>
    </location>
</feature>
<keyword evidence="6" id="KW-0418">Kinase</keyword>
<feature type="domain" description="PAC" evidence="11">
    <location>
        <begin position="100"/>
        <end position="152"/>
    </location>
</feature>
<dbReference type="SMART" id="SM00388">
    <property type="entry name" value="HisKA"/>
    <property type="match status" value="1"/>
</dbReference>
<keyword evidence="3" id="KW-0597">Phosphoprotein</keyword>
<feature type="domain" description="PAS" evidence="10">
    <location>
        <begin position="42"/>
        <end position="96"/>
    </location>
</feature>
<accession>A0ABU9DJ59</accession>
<dbReference type="InterPro" id="IPR003594">
    <property type="entry name" value="HATPase_dom"/>
</dbReference>
<protein>
    <recommendedName>
        <fullName evidence="2">histidine kinase</fullName>
        <ecNumber evidence="2">2.7.13.3</ecNumber>
    </recommendedName>
</protein>
<dbReference type="PANTHER" id="PTHR43065">
    <property type="entry name" value="SENSOR HISTIDINE KINASE"/>
    <property type="match status" value="1"/>
</dbReference>
<dbReference type="Pfam" id="PF13426">
    <property type="entry name" value="PAS_9"/>
    <property type="match status" value="1"/>
</dbReference>
<dbReference type="InterPro" id="IPR013767">
    <property type="entry name" value="PAS_fold"/>
</dbReference>
<evidence type="ECO:0000256" key="2">
    <source>
        <dbReference type="ARBA" id="ARBA00012438"/>
    </source>
</evidence>
<dbReference type="Pfam" id="PF00989">
    <property type="entry name" value="PAS"/>
    <property type="match status" value="1"/>
</dbReference>
<dbReference type="SMART" id="SM00086">
    <property type="entry name" value="PAC"/>
    <property type="match status" value="2"/>
</dbReference>
<evidence type="ECO:0000256" key="8">
    <source>
        <dbReference type="ARBA" id="ARBA00023012"/>
    </source>
</evidence>
<dbReference type="SUPFAM" id="SSF55874">
    <property type="entry name" value="ATPase domain of HSP90 chaperone/DNA topoisomerase II/histidine kinase"/>
    <property type="match status" value="1"/>
</dbReference>
<evidence type="ECO:0000256" key="5">
    <source>
        <dbReference type="ARBA" id="ARBA00022741"/>
    </source>
</evidence>
<dbReference type="Pfam" id="PF00512">
    <property type="entry name" value="HisKA"/>
    <property type="match status" value="1"/>
</dbReference>
<evidence type="ECO:0000259" key="10">
    <source>
        <dbReference type="PROSITE" id="PS50112"/>
    </source>
</evidence>
<evidence type="ECO:0000259" key="9">
    <source>
        <dbReference type="PROSITE" id="PS50109"/>
    </source>
</evidence>
<dbReference type="NCBIfam" id="TIGR00229">
    <property type="entry name" value="sensory_box"/>
    <property type="match status" value="3"/>
</dbReference>
<comment type="caution">
    <text evidence="12">The sequence shown here is derived from an EMBL/GenBank/DDBJ whole genome shotgun (WGS) entry which is preliminary data.</text>
</comment>
<dbReference type="SMART" id="SM00387">
    <property type="entry name" value="HATPase_c"/>
    <property type="match status" value="1"/>
</dbReference>
<evidence type="ECO:0000256" key="7">
    <source>
        <dbReference type="ARBA" id="ARBA00022840"/>
    </source>
</evidence>